<dbReference type="GO" id="GO:0008270">
    <property type="term" value="F:zinc ion binding"/>
    <property type="evidence" value="ECO:0007669"/>
    <property type="project" value="InterPro"/>
</dbReference>
<dbReference type="PANTHER" id="PTHR31001">
    <property type="entry name" value="UNCHARACTERIZED TRANSCRIPTIONAL REGULATORY PROTEIN"/>
    <property type="match status" value="1"/>
</dbReference>
<evidence type="ECO:0000313" key="6">
    <source>
        <dbReference type="Proteomes" id="UP000232875"/>
    </source>
</evidence>
<keyword evidence="6" id="KW-1185">Reference proteome</keyword>
<dbReference type="GO" id="GO:0003677">
    <property type="term" value="F:DNA binding"/>
    <property type="evidence" value="ECO:0007669"/>
    <property type="project" value="InterPro"/>
</dbReference>
<feature type="region of interest" description="Disordered" evidence="3">
    <location>
        <begin position="1"/>
        <end position="23"/>
    </location>
</feature>
<evidence type="ECO:0000259" key="4">
    <source>
        <dbReference type="SMART" id="SM00906"/>
    </source>
</evidence>
<feature type="compositionally biased region" description="Low complexity" evidence="3">
    <location>
        <begin position="816"/>
        <end position="831"/>
    </location>
</feature>
<dbReference type="InterPro" id="IPR007219">
    <property type="entry name" value="XnlR_reg_dom"/>
</dbReference>
<feature type="domain" description="Xylanolytic transcriptional activator regulatory" evidence="4">
    <location>
        <begin position="355"/>
        <end position="435"/>
    </location>
</feature>
<feature type="region of interest" description="Disordered" evidence="3">
    <location>
        <begin position="803"/>
        <end position="843"/>
    </location>
</feature>
<gene>
    <name evidence="5" type="ORF">MVES_002356</name>
</gene>
<sequence length="935" mass="102773">MAEHKMSPDEAENGVAHRPLKATNLGMVAADPVRVLNREPRAEALSVTDTEAEDAAFVLEGLNMSSAMPLQEHRGGSVMQRAFGERGAAAGEELAREGFVDPMEGPKNTFSKCLERENSTNDEVQPGEDPVNQADAVLHNSMFGHDTGEACPVRTACLSQGLMKPSYMTESSLGWGLGWAFAAAEEMRRADVVKGRSLNSGDIPPANSGRLTVLCVIMHTLPTFEQALHLLDIFEARVLPFVHNIIHFPTFRKEVATFYALEDIVKQANAVDHVDTAWLGLLLMVFVKALRFRSNADAAREAALGRLTNPRNIHIWFSATMSCLVLGGFVGSSSMTVLQTILLMMFQCTHTANNSTSLLRIAIANAQSMGMHRLGDKAKQVSGASPEYTIRHEVAKRIWWSLVIADWQFSLECVSPSAIHPNAFNTPPPGNYNDTDLSESPLPLPSTGLTDMSYTLSTIELAKVTREHADIVSDLEMKGATEGTQPKMTCEQVSRLDEKYRTVLDSAPILTCTTSEVTEALEVQRWTLQHSIFNRLLSLHRAALSHKRARNCCVELARKALSMQKELRSRSDLGDKLIVNVLQSFSAAMLLCLDLLYSLPTAIQRQTIRTEITEGLDAMSRAAKDTGLQPRGICIIEILLEEEEKRWTLFQKDPQQFQSLDSVGRYRKTNLLNLALRVARMSRGKQETKPLPSDEANGVDVLPIWNAKRQPVSIQYAAPSNEWDAMQDPALGAFPPPQPTVMEKDLNVQEMGGFTHDFVTQDGEVNWQALMNSNISAPENGMPNYTLPQVGEQDLALLQQLQPNTSPSAGSASDQNNLYLPSLSHSSSPSENSRHQGNSMAVHMDAGPADGFWDWVLSQGLRPEAPFTGQQMPETTGQEAYPTLEDTMVNDPLSCTPQVDMDSFQDANTKTGSYVPGLTPIVAPVLPTQHVSANF</sequence>
<dbReference type="STRING" id="2020962.A0A2N1JA10"/>
<dbReference type="PANTHER" id="PTHR31001:SF89">
    <property type="entry name" value="ZN(2)-C6 FUNGAL-TYPE DOMAIN-CONTAINING PROTEIN"/>
    <property type="match status" value="1"/>
</dbReference>
<dbReference type="EMBL" id="KZ454991">
    <property type="protein sequence ID" value="PKI83388.1"/>
    <property type="molecule type" value="Genomic_DNA"/>
</dbReference>
<feature type="compositionally biased region" description="Polar residues" evidence="3">
    <location>
        <begin position="803"/>
        <end position="815"/>
    </location>
</feature>
<evidence type="ECO:0000313" key="5">
    <source>
        <dbReference type="EMBL" id="PKI83388.1"/>
    </source>
</evidence>
<dbReference type="InterPro" id="IPR050613">
    <property type="entry name" value="Sec_Metabolite_Reg"/>
</dbReference>
<dbReference type="GO" id="GO:0006351">
    <property type="term" value="P:DNA-templated transcription"/>
    <property type="evidence" value="ECO:0007669"/>
    <property type="project" value="InterPro"/>
</dbReference>
<dbReference type="GO" id="GO:0005634">
    <property type="term" value="C:nucleus"/>
    <property type="evidence" value="ECO:0007669"/>
    <property type="project" value="UniProtKB-SubCell"/>
</dbReference>
<proteinExistence type="predicted"/>
<dbReference type="CDD" id="cd12148">
    <property type="entry name" value="fungal_TF_MHR"/>
    <property type="match status" value="1"/>
</dbReference>
<dbReference type="SMART" id="SM00906">
    <property type="entry name" value="Fungal_trans"/>
    <property type="match status" value="1"/>
</dbReference>
<name>A0A2N1JA10_9BASI</name>
<dbReference type="OrthoDB" id="3364175at2759"/>
<accession>A0A2N1JA10</accession>
<organism evidence="5 6">
    <name type="scientific">Malassezia vespertilionis</name>
    <dbReference type="NCBI Taxonomy" id="2020962"/>
    <lineage>
        <taxon>Eukaryota</taxon>
        <taxon>Fungi</taxon>
        <taxon>Dikarya</taxon>
        <taxon>Basidiomycota</taxon>
        <taxon>Ustilaginomycotina</taxon>
        <taxon>Malasseziomycetes</taxon>
        <taxon>Malasseziales</taxon>
        <taxon>Malasseziaceae</taxon>
        <taxon>Malassezia</taxon>
    </lineage>
</organism>
<keyword evidence="2" id="KW-0539">Nucleus</keyword>
<evidence type="ECO:0000256" key="3">
    <source>
        <dbReference type="SAM" id="MobiDB-lite"/>
    </source>
</evidence>
<dbReference type="Proteomes" id="UP000232875">
    <property type="component" value="Unassembled WGS sequence"/>
</dbReference>
<evidence type="ECO:0000256" key="2">
    <source>
        <dbReference type="ARBA" id="ARBA00023242"/>
    </source>
</evidence>
<evidence type="ECO:0000256" key="1">
    <source>
        <dbReference type="ARBA" id="ARBA00004123"/>
    </source>
</evidence>
<dbReference type="AlphaFoldDB" id="A0A2N1JA10"/>
<protein>
    <recommendedName>
        <fullName evidence="4">Xylanolytic transcriptional activator regulatory domain-containing protein</fullName>
    </recommendedName>
</protein>
<reference evidence="5 6" key="1">
    <citation type="submission" date="2017-10" db="EMBL/GenBank/DDBJ databases">
        <title>A novel species of cold-tolerant Malassezia isolated from bats.</title>
        <authorList>
            <person name="Lorch J.M."/>
            <person name="Palmer J.M."/>
            <person name="Vanderwolf K.J."/>
            <person name="Schmidt K.Z."/>
            <person name="Verant M.L."/>
            <person name="Weller T.J."/>
            <person name="Blehert D.S."/>
        </authorList>
    </citation>
    <scope>NUCLEOTIDE SEQUENCE [LARGE SCALE GENOMIC DNA]</scope>
    <source>
        <strain evidence="5 6">NWHC:44797-103</strain>
    </source>
</reference>
<dbReference type="Pfam" id="PF04082">
    <property type="entry name" value="Fungal_trans"/>
    <property type="match status" value="1"/>
</dbReference>
<comment type="subcellular location">
    <subcellularLocation>
        <location evidence="1">Nucleus</location>
    </subcellularLocation>
</comment>